<organism evidence="10 11">
    <name type="scientific">Propionispora hippei DSM 15287</name>
    <dbReference type="NCBI Taxonomy" id="1123003"/>
    <lineage>
        <taxon>Bacteria</taxon>
        <taxon>Bacillati</taxon>
        <taxon>Bacillota</taxon>
        <taxon>Negativicutes</taxon>
        <taxon>Selenomonadales</taxon>
        <taxon>Sporomusaceae</taxon>
        <taxon>Propionispora</taxon>
    </lineage>
</organism>
<reference evidence="10 11" key="1">
    <citation type="submission" date="2016-11" db="EMBL/GenBank/DDBJ databases">
        <authorList>
            <person name="Varghese N."/>
            <person name="Submissions S."/>
        </authorList>
    </citation>
    <scope>NUCLEOTIDE SEQUENCE [LARGE SCALE GENOMIC DNA]</scope>
    <source>
        <strain evidence="10 11">DSM 15287</strain>
    </source>
</reference>
<evidence type="ECO:0000256" key="2">
    <source>
        <dbReference type="ARBA" id="ARBA00006448"/>
    </source>
</evidence>
<evidence type="ECO:0000259" key="9">
    <source>
        <dbReference type="Pfam" id="PF04239"/>
    </source>
</evidence>
<dbReference type="InterPro" id="IPR007353">
    <property type="entry name" value="DUF421"/>
</dbReference>
<proteinExistence type="inferred from homology"/>
<dbReference type="PANTHER" id="PTHR34582:SF6">
    <property type="entry name" value="UPF0702 TRANSMEMBRANE PROTEIN YCAP"/>
    <property type="match status" value="1"/>
</dbReference>
<feature type="region of interest" description="Disordered" evidence="7">
    <location>
        <begin position="208"/>
        <end position="229"/>
    </location>
</feature>
<dbReference type="EMBL" id="FQZD01000036">
    <property type="protein sequence ID" value="SHJ75086.1"/>
    <property type="molecule type" value="Genomic_DNA"/>
</dbReference>
<keyword evidence="6 8" id="KW-0472">Membrane</keyword>
<dbReference type="AlphaFoldDB" id="A0A1M6LV78"/>
<protein>
    <submittedName>
        <fullName evidence="10">Uncharacterized membrane protein YcaP, DUF421 family</fullName>
    </submittedName>
</protein>
<name>A0A1M6LV78_9FIRM</name>
<dbReference type="Proteomes" id="UP000322917">
    <property type="component" value="Unassembled WGS sequence"/>
</dbReference>
<evidence type="ECO:0000256" key="3">
    <source>
        <dbReference type="ARBA" id="ARBA00022475"/>
    </source>
</evidence>
<dbReference type="RefSeq" id="WP_223191805.1">
    <property type="nucleotide sequence ID" value="NZ_FQZD01000036.1"/>
</dbReference>
<feature type="transmembrane region" description="Helical" evidence="8">
    <location>
        <begin position="68"/>
        <end position="90"/>
    </location>
</feature>
<evidence type="ECO:0000256" key="8">
    <source>
        <dbReference type="SAM" id="Phobius"/>
    </source>
</evidence>
<gene>
    <name evidence="10" type="ORF">SAMN02745170_03237</name>
</gene>
<feature type="domain" description="YetF C-terminal" evidence="9">
    <location>
        <begin position="91"/>
        <end position="162"/>
    </location>
</feature>
<evidence type="ECO:0000256" key="5">
    <source>
        <dbReference type="ARBA" id="ARBA00022989"/>
    </source>
</evidence>
<sequence>MFGLGEAASLGELGRVFLHIILFCTAALIVVRIMGNRTVGQLSPFDFVIMVGIGDIIVSAAMDKTQTLLTGVEALLALLLLQQVLSYLSLKSTRLRTWFEGTPVTLIKDGKIIKENFANTYFNYDDLRQELHRQGMDITDLKDIKTGRLESCGVFSVIKNPEAEPVCRRDFDDYIASMFDNPLSPMGAQMVKLEKLVEDVSYIREYLQQPPGRYDAPDSQQPLTEKEIH</sequence>
<evidence type="ECO:0000313" key="11">
    <source>
        <dbReference type="Proteomes" id="UP000322917"/>
    </source>
</evidence>
<dbReference type="GO" id="GO:0005886">
    <property type="term" value="C:plasma membrane"/>
    <property type="evidence" value="ECO:0007669"/>
    <property type="project" value="UniProtKB-SubCell"/>
</dbReference>
<keyword evidence="11" id="KW-1185">Reference proteome</keyword>
<evidence type="ECO:0000256" key="4">
    <source>
        <dbReference type="ARBA" id="ARBA00022692"/>
    </source>
</evidence>
<comment type="subcellular location">
    <subcellularLocation>
        <location evidence="1">Cell membrane</location>
        <topology evidence="1">Multi-pass membrane protein</topology>
    </subcellularLocation>
</comment>
<evidence type="ECO:0000256" key="6">
    <source>
        <dbReference type="ARBA" id="ARBA00023136"/>
    </source>
</evidence>
<dbReference type="Pfam" id="PF04239">
    <property type="entry name" value="DUF421"/>
    <property type="match status" value="1"/>
</dbReference>
<comment type="similarity">
    <text evidence="2">Belongs to the UPF0702 family.</text>
</comment>
<keyword evidence="3" id="KW-1003">Cell membrane</keyword>
<evidence type="ECO:0000313" key="10">
    <source>
        <dbReference type="EMBL" id="SHJ75086.1"/>
    </source>
</evidence>
<dbReference type="InterPro" id="IPR023090">
    <property type="entry name" value="UPF0702_alpha/beta_dom_sf"/>
</dbReference>
<keyword evidence="4 8" id="KW-0812">Transmembrane</keyword>
<evidence type="ECO:0000256" key="7">
    <source>
        <dbReference type="SAM" id="MobiDB-lite"/>
    </source>
</evidence>
<feature type="transmembrane region" description="Helical" evidence="8">
    <location>
        <begin position="16"/>
        <end position="35"/>
    </location>
</feature>
<keyword evidence="5 8" id="KW-1133">Transmembrane helix</keyword>
<dbReference type="PANTHER" id="PTHR34582">
    <property type="entry name" value="UPF0702 TRANSMEMBRANE PROTEIN YCAP"/>
    <property type="match status" value="1"/>
</dbReference>
<accession>A0A1M6LV78</accession>
<dbReference type="Gene3D" id="3.30.240.20">
    <property type="entry name" value="bsu07140 like domains"/>
    <property type="match status" value="1"/>
</dbReference>
<feature type="transmembrane region" description="Helical" evidence="8">
    <location>
        <begin position="42"/>
        <end position="62"/>
    </location>
</feature>
<evidence type="ECO:0000256" key="1">
    <source>
        <dbReference type="ARBA" id="ARBA00004651"/>
    </source>
</evidence>